<dbReference type="InterPro" id="IPR020843">
    <property type="entry name" value="ER"/>
</dbReference>
<keyword evidence="3" id="KW-1185">Reference proteome</keyword>
<evidence type="ECO:0000313" key="2">
    <source>
        <dbReference type="EMBL" id="PDV97454.1"/>
    </source>
</evidence>
<dbReference type="PROSITE" id="PS01162">
    <property type="entry name" value="QOR_ZETA_CRYSTAL"/>
    <property type="match status" value="1"/>
</dbReference>
<dbReference type="OrthoDB" id="9792162at2"/>
<gene>
    <name evidence="2" type="ORF">A9Q02_18335</name>
</gene>
<comment type="caution">
    <text evidence="2">The sequence shown here is derived from an EMBL/GenBank/DDBJ whole genome shotgun (WGS) entry which is preliminary data.</text>
</comment>
<dbReference type="SUPFAM" id="SSF50129">
    <property type="entry name" value="GroES-like"/>
    <property type="match status" value="1"/>
</dbReference>
<organism evidence="2 3">
    <name type="scientific">Candidatus Chloroploca asiatica</name>
    <dbReference type="NCBI Taxonomy" id="1506545"/>
    <lineage>
        <taxon>Bacteria</taxon>
        <taxon>Bacillati</taxon>
        <taxon>Chloroflexota</taxon>
        <taxon>Chloroflexia</taxon>
        <taxon>Chloroflexales</taxon>
        <taxon>Chloroflexineae</taxon>
        <taxon>Oscillochloridaceae</taxon>
        <taxon>Candidatus Chloroploca</taxon>
    </lineage>
</organism>
<dbReference type="Proteomes" id="UP000220922">
    <property type="component" value="Unassembled WGS sequence"/>
</dbReference>
<name>A0A2H3KI21_9CHLR</name>
<dbReference type="GO" id="GO:0016491">
    <property type="term" value="F:oxidoreductase activity"/>
    <property type="evidence" value="ECO:0007669"/>
    <property type="project" value="InterPro"/>
</dbReference>
<feature type="domain" description="Enoyl reductase (ER)" evidence="1">
    <location>
        <begin position="10"/>
        <end position="320"/>
    </location>
</feature>
<dbReference type="EMBL" id="LYXE01000140">
    <property type="protein sequence ID" value="PDV97454.1"/>
    <property type="molecule type" value="Genomic_DNA"/>
</dbReference>
<evidence type="ECO:0000313" key="3">
    <source>
        <dbReference type="Proteomes" id="UP000220922"/>
    </source>
</evidence>
<dbReference type="Gene3D" id="3.40.50.720">
    <property type="entry name" value="NAD(P)-binding Rossmann-like Domain"/>
    <property type="match status" value="1"/>
</dbReference>
<dbReference type="PANTHER" id="PTHR44013">
    <property type="entry name" value="ZINC-TYPE ALCOHOL DEHYDROGENASE-LIKE PROTEIN C16A3.02C"/>
    <property type="match status" value="1"/>
</dbReference>
<dbReference type="InterPro" id="IPR036291">
    <property type="entry name" value="NAD(P)-bd_dom_sf"/>
</dbReference>
<accession>A0A2H3KI21</accession>
<dbReference type="InterPro" id="IPR052733">
    <property type="entry name" value="Chloroplast_QOR"/>
</dbReference>
<dbReference type="CDD" id="cd08267">
    <property type="entry name" value="MDR1"/>
    <property type="match status" value="1"/>
</dbReference>
<dbReference type="RefSeq" id="WP_097654451.1">
    <property type="nucleotide sequence ID" value="NZ_LYXE01000140.1"/>
</dbReference>
<dbReference type="GO" id="GO:0008270">
    <property type="term" value="F:zinc ion binding"/>
    <property type="evidence" value="ECO:0007669"/>
    <property type="project" value="InterPro"/>
</dbReference>
<proteinExistence type="predicted"/>
<evidence type="ECO:0000259" key="1">
    <source>
        <dbReference type="SMART" id="SM00829"/>
    </source>
</evidence>
<dbReference type="InterPro" id="IPR013154">
    <property type="entry name" value="ADH-like_N"/>
</dbReference>
<dbReference type="AlphaFoldDB" id="A0A2H3KI21"/>
<dbReference type="Pfam" id="PF13602">
    <property type="entry name" value="ADH_zinc_N_2"/>
    <property type="match status" value="1"/>
</dbReference>
<dbReference type="InterPro" id="IPR002364">
    <property type="entry name" value="Quin_OxRdtase/zeta-crystal_CS"/>
</dbReference>
<protein>
    <submittedName>
        <fullName evidence="2">Alcohol dehydrogenase</fullName>
    </submittedName>
</protein>
<dbReference type="SMART" id="SM00829">
    <property type="entry name" value="PKS_ER"/>
    <property type="match status" value="1"/>
</dbReference>
<reference evidence="2 3" key="1">
    <citation type="submission" date="2016-05" db="EMBL/GenBank/DDBJ databases">
        <authorList>
            <person name="Lavstsen T."/>
            <person name="Jespersen J.S."/>
        </authorList>
    </citation>
    <scope>NUCLEOTIDE SEQUENCE [LARGE SCALE GENOMIC DNA]</scope>
    <source>
        <strain evidence="2 3">B7-9</strain>
    </source>
</reference>
<dbReference type="Gene3D" id="3.90.180.10">
    <property type="entry name" value="Medium-chain alcohol dehydrogenases, catalytic domain"/>
    <property type="match status" value="1"/>
</dbReference>
<dbReference type="PANTHER" id="PTHR44013:SF1">
    <property type="entry name" value="ZINC-TYPE ALCOHOL DEHYDROGENASE-LIKE PROTEIN C16A3.02C"/>
    <property type="match status" value="1"/>
</dbReference>
<dbReference type="SUPFAM" id="SSF51735">
    <property type="entry name" value="NAD(P)-binding Rossmann-fold domains"/>
    <property type="match status" value="1"/>
</dbReference>
<sequence>MQAMCYRRYGEPEVLRLETVAKPTPGHDDVLIQVHATSLNAADAYLLKGEPAIARLFSGLRRPKHPILGADIAGTVAAVGSRVTQFQPGDAVYGDLSGCGFGGFAEYVCAPAGVLALKPTRLSFAQAAAVPLAAVTALQALRARGEIAAGQQVLIHGASGGVGTFAVQLARSFGATVTAVCSTKNVELARSLGADHVIDYTQEDFTQSDQRYDLILVVNGNRPLAAYRRALRSGGRCVVVGGAIRTILTATLLGPSLSLTWGVSIRNVLAQPSQQDLTFVGGLLESGEVVPVIDRCFPLRELPEALRYRAAGRGRGKVVLTIF</sequence>
<dbReference type="InterPro" id="IPR011032">
    <property type="entry name" value="GroES-like_sf"/>
</dbReference>
<dbReference type="Pfam" id="PF08240">
    <property type="entry name" value="ADH_N"/>
    <property type="match status" value="1"/>
</dbReference>